<dbReference type="SMART" id="SM00344">
    <property type="entry name" value="HTH_ASNC"/>
    <property type="match status" value="1"/>
</dbReference>
<evidence type="ECO:0000259" key="4">
    <source>
        <dbReference type="PROSITE" id="PS50956"/>
    </source>
</evidence>
<dbReference type="InterPro" id="IPR019888">
    <property type="entry name" value="Tscrpt_reg_AsnC-like"/>
</dbReference>
<dbReference type="GO" id="GO:0043565">
    <property type="term" value="F:sequence-specific DNA binding"/>
    <property type="evidence" value="ECO:0007669"/>
    <property type="project" value="InterPro"/>
</dbReference>
<dbReference type="InterPro" id="IPR050684">
    <property type="entry name" value="HTH-Siroheme_Decarb"/>
</dbReference>
<keyword evidence="3" id="KW-0804">Transcription</keyword>
<sequence length="300" mass="33666">MDKSDVAILHHLLDNCRESDRQIGTKIGISGAAVKSRIDKMIKNQTIENFTLKIEPPVLGYNILYIVTTGQDINEILKQVELVGEPFLLVPCVGGVTVCGIVVRENVSQKIELAKSLMKDVRLLSIFEAENPGVRSDLTKTDVDIIDQLLKEPRMKIEDLAKKTKLSTKTIARSLKKLQSDEAIQFTTIYDPAKFGQYIPFAVLVWIDGNMEETLKSLKKGFSDSFLQKPFLAKNQVVLFLFSNNIFELDNITQKIRKVNGVASADLFIPKKISFPQKWVTNAIKAAKASEKLHLAYQTN</sequence>
<protein>
    <submittedName>
        <fullName evidence="5">Transcriptional regulator</fullName>
    </submittedName>
</protein>
<dbReference type="InterPro" id="IPR036390">
    <property type="entry name" value="WH_DNA-bd_sf"/>
</dbReference>
<dbReference type="InterPro" id="IPR000485">
    <property type="entry name" value="AsnC-type_HTH_dom"/>
</dbReference>
<evidence type="ECO:0000256" key="1">
    <source>
        <dbReference type="ARBA" id="ARBA00023015"/>
    </source>
</evidence>
<dbReference type="KEGG" id="tah:SU86_005765"/>
<keyword evidence="1" id="KW-0805">Transcription regulation</keyword>
<dbReference type="InterPro" id="IPR036388">
    <property type="entry name" value="WH-like_DNA-bd_sf"/>
</dbReference>
<dbReference type="PRINTS" id="PR00033">
    <property type="entry name" value="HTHASNC"/>
</dbReference>
<evidence type="ECO:0000256" key="3">
    <source>
        <dbReference type="ARBA" id="ARBA00023163"/>
    </source>
</evidence>
<keyword evidence="6" id="KW-1185">Reference proteome</keyword>
<dbReference type="Pfam" id="PF13404">
    <property type="entry name" value="HTH_AsnC-type"/>
    <property type="match status" value="1"/>
</dbReference>
<dbReference type="RefSeq" id="WP_048189471.1">
    <property type="nucleotide sequence ID" value="NZ_CP011097.1"/>
</dbReference>
<keyword evidence="2" id="KW-0238">DNA-binding</keyword>
<dbReference type="GeneID" id="24875905"/>
<evidence type="ECO:0000313" key="5">
    <source>
        <dbReference type="EMBL" id="AJZ75951.1"/>
    </source>
</evidence>
<dbReference type="EMBL" id="CP011097">
    <property type="protein sequence ID" value="AJZ75951.1"/>
    <property type="molecule type" value="Genomic_DNA"/>
</dbReference>
<accession>A0A3G1B2Y4</accession>
<evidence type="ECO:0000313" key="6">
    <source>
        <dbReference type="Proteomes" id="UP000266745"/>
    </source>
</evidence>
<dbReference type="PANTHER" id="PTHR43413:SF8">
    <property type="entry name" value="HTH-TYPE TRANSCRIPTIONAL REGULATOR PTR1"/>
    <property type="match status" value="1"/>
</dbReference>
<dbReference type="SUPFAM" id="SSF46785">
    <property type="entry name" value="Winged helix' DNA-binding domain"/>
    <property type="match status" value="2"/>
</dbReference>
<reference evidence="5 6" key="1">
    <citation type="journal article" date="2016" name="Sci. Rep.">
        <title>A novel ammonia-oxidizing archaeon from wastewater treatment plant: Its enrichment, physiological and genomic characteristics.</title>
        <authorList>
            <person name="Li Y."/>
            <person name="Ding K."/>
            <person name="Wen X."/>
            <person name="Zhang B."/>
            <person name="Shen B."/>
            <person name="Yang Y."/>
        </authorList>
    </citation>
    <scope>NUCLEOTIDE SEQUENCE [LARGE SCALE GENOMIC DNA]</scope>
    <source>
        <strain evidence="5 6">SAT1</strain>
    </source>
</reference>
<dbReference type="AlphaFoldDB" id="A0A3G1B2Y4"/>
<gene>
    <name evidence="5" type="ORF">SU86_005765</name>
</gene>
<dbReference type="STRING" id="1603555.SU86_005765"/>
<feature type="domain" description="HTH asnC-type" evidence="4">
    <location>
        <begin position="1"/>
        <end position="62"/>
    </location>
</feature>
<dbReference type="OrthoDB" id="6995at2157"/>
<organism evidence="5 6">
    <name type="scientific">Candidatus Nitrosotenuis cloacae</name>
    <dbReference type="NCBI Taxonomy" id="1603555"/>
    <lineage>
        <taxon>Archaea</taxon>
        <taxon>Nitrososphaerota</taxon>
        <taxon>Candidatus Nitrosotenuis</taxon>
    </lineage>
</organism>
<proteinExistence type="predicted"/>
<dbReference type="Proteomes" id="UP000266745">
    <property type="component" value="Chromosome"/>
</dbReference>
<name>A0A3G1B2Y4_9ARCH</name>
<evidence type="ECO:0000256" key="2">
    <source>
        <dbReference type="ARBA" id="ARBA00023125"/>
    </source>
</evidence>
<dbReference type="Pfam" id="PF13412">
    <property type="entry name" value="HTH_24"/>
    <property type="match status" value="1"/>
</dbReference>
<dbReference type="PANTHER" id="PTHR43413">
    <property type="entry name" value="TRANSCRIPTIONAL REGULATOR, ASNC FAMILY"/>
    <property type="match status" value="1"/>
</dbReference>
<dbReference type="Gene3D" id="1.10.10.10">
    <property type="entry name" value="Winged helix-like DNA-binding domain superfamily/Winged helix DNA-binding domain"/>
    <property type="match status" value="2"/>
</dbReference>
<dbReference type="PROSITE" id="PS50956">
    <property type="entry name" value="HTH_ASNC_2"/>
    <property type="match status" value="1"/>
</dbReference>